<comment type="caution">
    <text evidence="1">The sequence shown here is derived from an EMBL/GenBank/DDBJ whole genome shotgun (WGS) entry which is preliminary data.</text>
</comment>
<sequence length="61" mass="7313">MYILSKSPYFFHKIIFSHYFTIPCINHQLFCYSHLIFIWLGFLCCAVNIVHLCLLENKTNI</sequence>
<name>A0ACB0XYN4_MELEN</name>
<evidence type="ECO:0000313" key="1">
    <source>
        <dbReference type="EMBL" id="CAK5023907.1"/>
    </source>
</evidence>
<dbReference type="EMBL" id="CAVMJV010000004">
    <property type="protein sequence ID" value="CAK5023907.1"/>
    <property type="molecule type" value="Genomic_DNA"/>
</dbReference>
<protein>
    <submittedName>
        <fullName evidence="1">Uncharacterized protein</fullName>
    </submittedName>
</protein>
<dbReference type="Proteomes" id="UP001497535">
    <property type="component" value="Unassembled WGS sequence"/>
</dbReference>
<keyword evidence="2" id="KW-1185">Reference proteome</keyword>
<proteinExistence type="predicted"/>
<organism evidence="1 2">
    <name type="scientific">Meloidogyne enterolobii</name>
    <name type="common">Root-knot nematode worm</name>
    <name type="synonym">Meloidogyne mayaguensis</name>
    <dbReference type="NCBI Taxonomy" id="390850"/>
    <lineage>
        <taxon>Eukaryota</taxon>
        <taxon>Metazoa</taxon>
        <taxon>Ecdysozoa</taxon>
        <taxon>Nematoda</taxon>
        <taxon>Chromadorea</taxon>
        <taxon>Rhabditida</taxon>
        <taxon>Tylenchina</taxon>
        <taxon>Tylenchomorpha</taxon>
        <taxon>Tylenchoidea</taxon>
        <taxon>Meloidogynidae</taxon>
        <taxon>Meloidogyninae</taxon>
        <taxon>Meloidogyne</taxon>
    </lineage>
</organism>
<accession>A0ACB0XYN4</accession>
<reference evidence="1" key="1">
    <citation type="submission" date="2023-11" db="EMBL/GenBank/DDBJ databases">
        <authorList>
            <person name="Poullet M."/>
        </authorList>
    </citation>
    <scope>NUCLEOTIDE SEQUENCE</scope>
    <source>
        <strain evidence="1">E1834</strain>
    </source>
</reference>
<gene>
    <name evidence="1" type="ORF">MENTE1834_LOCUS5336</name>
</gene>
<evidence type="ECO:0000313" key="2">
    <source>
        <dbReference type="Proteomes" id="UP001497535"/>
    </source>
</evidence>